<dbReference type="EMBL" id="JBBXMP010000111">
    <property type="protein sequence ID" value="KAL0062235.1"/>
    <property type="molecule type" value="Genomic_DNA"/>
</dbReference>
<evidence type="ECO:0000256" key="2">
    <source>
        <dbReference type="ARBA" id="ARBA00023002"/>
    </source>
</evidence>
<dbReference type="PANTHER" id="PTHR47706">
    <property type="entry name" value="NMRA-LIKE FAMILY PROTEIN"/>
    <property type="match status" value="1"/>
</dbReference>
<reference evidence="4 5" key="1">
    <citation type="submission" date="2024-05" db="EMBL/GenBank/DDBJ databases">
        <title>A draft genome resource for the thread blight pathogen Marasmius tenuissimus strain MS-2.</title>
        <authorList>
            <person name="Yulfo-Soto G.E."/>
            <person name="Baruah I.K."/>
            <person name="Amoako-Attah I."/>
            <person name="Bukari Y."/>
            <person name="Meinhardt L.W."/>
            <person name="Bailey B.A."/>
            <person name="Cohen S.P."/>
        </authorList>
    </citation>
    <scope>NUCLEOTIDE SEQUENCE [LARGE SCALE GENOMIC DNA]</scope>
    <source>
        <strain evidence="4 5">MS-2</strain>
    </source>
</reference>
<sequence>MAKEVKAIVRPSSVEKLIIKELASLGVKIVTGDISSDSQATLEAYLTNVDTVLITTIPIPEGQQDTLLRAAKAAGVKRVVPSDFAGYAPPGSMQYQDMKVRTQKFIINNNIPYTFIYVEVWPDGILPLPHSVDGGPAWNFFQKQFHGSGKVKAAWTALERVGDFVARIISDPRTLNQTVLTWDGEVTYDEMYSVASKLTGENFDDYHRISLEEVEAQCGKDFYTSAGPEYSRCYWFRGESTVASTVAAGALDARVLYPDYKPLSLEEFVRGFYDKHGALRNRALVVVNRVNSENIAASVCI</sequence>
<dbReference type="SUPFAM" id="SSF51735">
    <property type="entry name" value="NAD(P)-binding Rossmann-fold domains"/>
    <property type="match status" value="1"/>
</dbReference>
<protein>
    <recommendedName>
        <fullName evidence="3">NmrA-like domain-containing protein</fullName>
    </recommendedName>
</protein>
<dbReference type="Gene3D" id="3.40.50.720">
    <property type="entry name" value="NAD(P)-binding Rossmann-like Domain"/>
    <property type="match status" value="1"/>
</dbReference>
<evidence type="ECO:0000313" key="4">
    <source>
        <dbReference type="EMBL" id="KAL0062235.1"/>
    </source>
</evidence>
<evidence type="ECO:0000259" key="3">
    <source>
        <dbReference type="Pfam" id="PF05368"/>
    </source>
</evidence>
<evidence type="ECO:0000313" key="5">
    <source>
        <dbReference type="Proteomes" id="UP001437256"/>
    </source>
</evidence>
<dbReference type="InterPro" id="IPR036291">
    <property type="entry name" value="NAD(P)-bd_dom_sf"/>
</dbReference>
<evidence type="ECO:0000256" key="1">
    <source>
        <dbReference type="ARBA" id="ARBA00022857"/>
    </source>
</evidence>
<accession>A0ABR2ZKP5</accession>
<dbReference type="PANTHER" id="PTHR47706:SF9">
    <property type="entry name" value="NMRA-LIKE DOMAIN-CONTAINING PROTEIN-RELATED"/>
    <property type="match status" value="1"/>
</dbReference>
<comment type="caution">
    <text evidence="4">The sequence shown here is derived from an EMBL/GenBank/DDBJ whole genome shotgun (WGS) entry which is preliminary data.</text>
</comment>
<keyword evidence="5" id="KW-1185">Reference proteome</keyword>
<keyword evidence="2" id="KW-0560">Oxidoreductase</keyword>
<name>A0ABR2ZKP5_9AGAR</name>
<dbReference type="Pfam" id="PF05368">
    <property type="entry name" value="NmrA"/>
    <property type="match status" value="1"/>
</dbReference>
<feature type="domain" description="NmrA-like" evidence="3">
    <location>
        <begin position="4"/>
        <end position="268"/>
    </location>
</feature>
<dbReference type="InterPro" id="IPR008030">
    <property type="entry name" value="NmrA-like"/>
</dbReference>
<keyword evidence="1" id="KW-0521">NADP</keyword>
<dbReference type="InterPro" id="IPR051609">
    <property type="entry name" value="NmrA/Isoflavone_reductase-like"/>
</dbReference>
<proteinExistence type="predicted"/>
<dbReference type="Proteomes" id="UP001437256">
    <property type="component" value="Unassembled WGS sequence"/>
</dbReference>
<organism evidence="4 5">
    <name type="scientific">Marasmius tenuissimus</name>
    <dbReference type="NCBI Taxonomy" id="585030"/>
    <lineage>
        <taxon>Eukaryota</taxon>
        <taxon>Fungi</taxon>
        <taxon>Dikarya</taxon>
        <taxon>Basidiomycota</taxon>
        <taxon>Agaricomycotina</taxon>
        <taxon>Agaricomycetes</taxon>
        <taxon>Agaricomycetidae</taxon>
        <taxon>Agaricales</taxon>
        <taxon>Marasmiineae</taxon>
        <taxon>Marasmiaceae</taxon>
        <taxon>Marasmius</taxon>
    </lineage>
</organism>
<gene>
    <name evidence="4" type="ORF">AAF712_010917</name>
</gene>
<dbReference type="Gene3D" id="3.90.25.10">
    <property type="entry name" value="UDP-galactose 4-epimerase, domain 1"/>
    <property type="match status" value="1"/>
</dbReference>